<name>T0Y555_9ZZZZ</name>
<feature type="non-terminal residue" evidence="2">
    <location>
        <position position="1"/>
    </location>
</feature>
<organism evidence="2">
    <name type="scientific">mine drainage metagenome</name>
    <dbReference type="NCBI Taxonomy" id="410659"/>
    <lineage>
        <taxon>unclassified sequences</taxon>
        <taxon>metagenomes</taxon>
        <taxon>ecological metagenomes</taxon>
    </lineage>
</organism>
<dbReference type="AlphaFoldDB" id="T0Y555"/>
<gene>
    <name evidence="2" type="ORF">B1A_21247</name>
</gene>
<sequence>GFSGKLKLIVTGFGEATTAVNYAKIRLDPIAKAFPGHSSEMGPQTLTTINNPEHSVTVE</sequence>
<evidence type="ECO:0000313" key="2">
    <source>
        <dbReference type="EMBL" id="EQD28238.1"/>
    </source>
</evidence>
<protein>
    <submittedName>
        <fullName evidence="2">Uncharacterized protein</fullName>
    </submittedName>
</protein>
<reference evidence="2" key="1">
    <citation type="submission" date="2013-08" db="EMBL/GenBank/DDBJ databases">
        <authorList>
            <person name="Mendez C."/>
            <person name="Richter M."/>
            <person name="Ferrer M."/>
            <person name="Sanchez J."/>
        </authorList>
    </citation>
    <scope>NUCLEOTIDE SEQUENCE</scope>
</reference>
<accession>T0Y555</accession>
<feature type="region of interest" description="Disordered" evidence="1">
    <location>
        <begin position="36"/>
        <end position="59"/>
    </location>
</feature>
<reference evidence="2" key="2">
    <citation type="journal article" date="2014" name="ISME J.">
        <title>Microbial stratification in low pH oxic and suboxic macroscopic growths along an acid mine drainage.</title>
        <authorList>
            <person name="Mendez-Garcia C."/>
            <person name="Mesa V."/>
            <person name="Sprenger R.R."/>
            <person name="Richter M."/>
            <person name="Diez M.S."/>
            <person name="Solano J."/>
            <person name="Bargiela R."/>
            <person name="Golyshina O.V."/>
            <person name="Manteca A."/>
            <person name="Ramos J.L."/>
            <person name="Gallego J.R."/>
            <person name="Llorente I."/>
            <person name="Martins Dos Santos V.A."/>
            <person name="Jensen O.N."/>
            <person name="Pelaez A.I."/>
            <person name="Sanchez J."/>
            <person name="Ferrer M."/>
        </authorList>
    </citation>
    <scope>NUCLEOTIDE SEQUENCE</scope>
</reference>
<proteinExistence type="predicted"/>
<comment type="caution">
    <text evidence="2">The sequence shown here is derived from an EMBL/GenBank/DDBJ whole genome shotgun (WGS) entry which is preliminary data.</text>
</comment>
<dbReference type="EMBL" id="AUZX01015704">
    <property type="protein sequence ID" value="EQD28238.1"/>
    <property type="molecule type" value="Genomic_DNA"/>
</dbReference>
<dbReference type="InterPro" id="IPR036188">
    <property type="entry name" value="FAD/NAD-bd_sf"/>
</dbReference>
<dbReference type="Gene3D" id="3.50.50.60">
    <property type="entry name" value="FAD/NAD(P)-binding domain"/>
    <property type="match status" value="1"/>
</dbReference>
<feature type="compositionally biased region" description="Polar residues" evidence="1">
    <location>
        <begin position="41"/>
        <end position="59"/>
    </location>
</feature>
<evidence type="ECO:0000256" key="1">
    <source>
        <dbReference type="SAM" id="MobiDB-lite"/>
    </source>
</evidence>